<evidence type="ECO:0000256" key="2">
    <source>
        <dbReference type="ARBA" id="ARBA00010509"/>
    </source>
</evidence>
<dbReference type="InterPro" id="IPR047685">
    <property type="entry name" value="CopC-like"/>
</dbReference>
<reference evidence="10 11" key="1">
    <citation type="submission" date="2024-03" db="EMBL/GenBank/DDBJ databases">
        <title>Analysis of soft rot Pectobacteriaceae population diversity in US potato growing regions between 2016 and 2022.</title>
        <authorList>
            <person name="Ma X."/>
            <person name="Zhang X."/>
            <person name="Stodghill P."/>
            <person name="Rioux R."/>
            <person name="Babler B."/>
            <person name="Shrestha S."/>
            <person name="Babler B."/>
            <person name="Rivedal H."/>
            <person name="Frost K."/>
            <person name="Hao J."/>
            <person name="Secor G."/>
            <person name="Swingle B."/>
        </authorList>
    </citation>
    <scope>NUCLEOTIDE SEQUENCE [LARGE SCALE GENOMIC DNA]</scope>
    <source>
        <strain evidence="10 11">SR64</strain>
    </source>
</reference>
<evidence type="ECO:0000256" key="5">
    <source>
        <dbReference type="ARBA" id="ARBA00022764"/>
    </source>
</evidence>
<dbReference type="PANTHER" id="PTHR34820:SF4">
    <property type="entry name" value="INNER MEMBRANE PROTEIN YEBZ"/>
    <property type="match status" value="1"/>
</dbReference>
<feature type="chain" id="PRO_5045766208" description="Copper resistance protein C" evidence="8">
    <location>
        <begin position="30"/>
        <end position="126"/>
    </location>
</feature>
<evidence type="ECO:0000313" key="11">
    <source>
        <dbReference type="Proteomes" id="UP001359469"/>
    </source>
</evidence>
<comment type="caution">
    <text evidence="10">The sequence shown here is derived from an EMBL/GenBank/DDBJ whole genome shotgun (WGS) entry which is preliminary data.</text>
</comment>
<dbReference type="NCBIfam" id="NF033814">
    <property type="entry name" value="copper_CopC"/>
    <property type="match status" value="1"/>
</dbReference>
<dbReference type="PANTHER" id="PTHR34820">
    <property type="entry name" value="INNER MEMBRANE PROTEIN YEBZ"/>
    <property type="match status" value="1"/>
</dbReference>
<comment type="subcellular location">
    <subcellularLocation>
        <location evidence="1 7">Periplasm</location>
    </subcellularLocation>
</comment>
<dbReference type="Proteomes" id="UP001359469">
    <property type="component" value="Unassembled WGS sequence"/>
</dbReference>
<feature type="signal peptide" evidence="8">
    <location>
        <begin position="1"/>
        <end position="29"/>
    </location>
</feature>
<organism evidence="10 11">
    <name type="scientific">Dickeya chrysanthemi</name>
    <name type="common">Pectobacterium chrysanthemi</name>
    <name type="synonym">Erwinia chrysanthemi</name>
    <dbReference type="NCBI Taxonomy" id="556"/>
    <lineage>
        <taxon>Bacteria</taxon>
        <taxon>Pseudomonadati</taxon>
        <taxon>Pseudomonadota</taxon>
        <taxon>Gammaproteobacteria</taxon>
        <taxon>Enterobacterales</taxon>
        <taxon>Pectobacteriaceae</taxon>
        <taxon>Dickeya</taxon>
    </lineage>
</organism>
<evidence type="ECO:0000256" key="1">
    <source>
        <dbReference type="ARBA" id="ARBA00004418"/>
    </source>
</evidence>
<dbReference type="InterPro" id="IPR014755">
    <property type="entry name" value="Cu-Rt/internalin_Ig-like"/>
</dbReference>
<evidence type="ECO:0000256" key="4">
    <source>
        <dbReference type="ARBA" id="ARBA00022729"/>
    </source>
</evidence>
<keyword evidence="3 7" id="KW-0479">Metal-binding</keyword>
<comment type="similarity">
    <text evidence="2 7">Belongs to the CopC family.</text>
</comment>
<dbReference type="Gene3D" id="2.60.40.1220">
    <property type="match status" value="1"/>
</dbReference>
<evidence type="ECO:0000259" key="9">
    <source>
        <dbReference type="Pfam" id="PF04234"/>
    </source>
</evidence>
<dbReference type="SUPFAM" id="SSF81296">
    <property type="entry name" value="E set domains"/>
    <property type="match status" value="1"/>
</dbReference>
<feature type="domain" description="CopC" evidence="9">
    <location>
        <begin position="28"/>
        <end position="125"/>
    </location>
</feature>
<keyword evidence="4 7" id="KW-0732">Signal</keyword>
<sequence length="126" mass="13840">MLKRIIFPALNPALLVGSLVISHAALAHAHLKSQTPIADKTISVQQAPLFLTLHFSEDIEAAFSGVELKLAEQAVPVDKVTVDNEHRNILVVPLEKPLTSGNYQVNWHVLSVDGHKTKGSYRFVVE</sequence>
<keyword evidence="11" id="KW-1185">Reference proteome</keyword>
<keyword evidence="6 7" id="KW-0186">Copper</keyword>
<dbReference type="InterPro" id="IPR014756">
    <property type="entry name" value="Ig_E-set"/>
</dbReference>
<evidence type="ECO:0000256" key="6">
    <source>
        <dbReference type="ARBA" id="ARBA00023008"/>
    </source>
</evidence>
<dbReference type="InterPro" id="IPR032694">
    <property type="entry name" value="CopC/D"/>
</dbReference>
<evidence type="ECO:0000256" key="7">
    <source>
        <dbReference type="RuleBase" id="RU369037"/>
    </source>
</evidence>
<dbReference type="InterPro" id="IPR007348">
    <property type="entry name" value="CopC_dom"/>
</dbReference>
<dbReference type="RefSeq" id="WP_226052284.1">
    <property type="nucleotide sequence ID" value="NZ_CP161827.1"/>
</dbReference>
<evidence type="ECO:0000313" key="10">
    <source>
        <dbReference type="EMBL" id="MEI7064109.1"/>
    </source>
</evidence>
<comment type="function">
    <text evidence="7">Involved in copper resistance.</text>
</comment>
<evidence type="ECO:0000256" key="3">
    <source>
        <dbReference type="ARBA" id="ARBA00022723"/>
    </source>
</evidence>
<keyword evidence="5 7" id="KW-0574">Periplasm</keyword>
<dbReference type="Pfam" id="PF04234">
    <property type="entry name" value="CopC"/>
    <property type="match status" value="1"/>
</dbReference>
<dbReference type="EMBL" id="JBBBOO010000006">
    <property type="protein sequence ID" value="MEI7064109.1"/>
    <property type="molecule type" value="Genomic_DNA"/>
</dbReference>
<gene>
    <name evidence="10" type="primary">copC</name>
    <name evidence="10" type="ORF">WCU84_10615</name>
</gene>
<proteinExistence type="inferred from homology"/>
<name>A0ABU8JMT3_DICCH</name>
<protein>
    <recommendedName>
        <fullName evidence="7">Copper resistance protein C</fullName>
    </recommendedName>
</protein>
<accession>A0ABU8JMT3</accession>
<evidence type="ECO:0000256" key="8">
    <source>
        <dbReference type="SAM" id="SignalP"/>
    </source>
</evidence>